<reference evidence="4" key="1">
    <citation type="submission" date="2023-08" db="EMBL/GenBank/DDBJ databases">
        <title>Black Yeasts Isolated from many extreme environments.</title>
        <authorList>
            <person name="Coleine C."/>
            <person name="Stajich J.E."/>
            <person name="Selbmann L."/>
        </authorList>
    </citation>
    <scope>NUCLEOTIDE SEQUENCE</scope>
    <source>
        <strain evidence="4">CCFEE 5810</strain>
    </source>
</reference>
<evidence type="ECO:0000256" key="2">
    <source>
        <dbReference type="SAM" id="Phobius"/>
    </source>
</evidence>
<keyword evidence="2" id="KW-0812">Transmembrane</keyword>
<dbReference type="Proteomes" id="UP001310594">
    <property type="component" value="Unassembled WGS sequence"/>
</dbReference>
<feature type="compositionally biased region" description="Basic and acidic residues" evidence="1">
    <location>
        <begin position="218"/>
        <end position="230"/>
    </location>
</feature>
<evidence type="ECO:0000313" key="4">
    <source>
        <dbReference type="EMBL" id="KAK5695555.1"/>
    </source>
</evidence>
<protein>
    <recommendedName>
        <fullName evidence="3">Rhodopsin domain-containing protein</fullName>
    </recommendedName>
</protein>
<gene>
    <name evidence="4" type="ORF">LTR97_009065</name>
</gene>
<dbReference type="EMBL" id="JAVRQU010000014">
    <property type="protein sequence ID" value="KAK5695555.1"/>
    <property type="molecule type" value="Genomic_DNA"/>
</dbReference>
<evidence type="ECO:0000313" key="5">
    <source>
        <dbReference type="Proteomes" id="UP001310594"/>
    </source>
</evidence>
<feature type="compositionally biased region" description="Basic and acidic residues" evidence="1">
    <location>
        <begin position="279"/>
        <end position="298"/>
    </location>
</feature>
<evidence type="ECO:0000259" key="3">
    <source>
        <dbReference type="Pfam" id="PF20684"/>
    </source>
</evidence>
<keyword evidence="2" id="KW-0472">Membrane</keyword>
<sequence>MSVTLLIVSIQPIGPVLLSCYAYLAVVGVWCVAGVFALAFQCNLPKPWTLGSDSIEICVDQFAIQLGLGVVSLVTDLAVILLAFLMIQGVQTNFQRKLAVVTLFGTRIATIPLTILTLVTYHPYYVARPQDRTWHAVAPVIWTQITLNMSIITACIPSIKRFFMDVQSGLMAVTISEQYEMTHSEGKAAEMQSSSGLSVGSRLASKFGIMSRRSRALSRTEHSQQGEKRGPFASIAEGQSSNTAWVRGGAAKKEEPETESVKGLTDNAIHQTIDYAVVSEERESEETPSRSKDADLSA</sequence>
<dbReference type="PANTHER" id="PTHR38794">
    <property type="entry name" value="INTEGRAL MEMBRANE PROTEIN"/>
    <property type="match status" value="1"/>
</dbReference>
<feature type="transmembrane region" description="Helical" evidence="2">
    <location>
        <begin position="62"/>
        <end position="86"/>
    </location>
</feature>
<dbReference type="AlphaFoldDB" id="A0AAN7W4R6"/>
<feature type="transmembrane region" description="Helical" evidence="2">
    <location>
        <begin position="21"/>
        <end position="42"/>
    </location>
</feature>
<feature type="domain" description="Rhodopsin" evidence="3">
    <location>
        <begin position="1"/>
        <end position="163"/>
    </location>
</feature>
<feature type="region of interest" description="Disordered" evidence="1">
    <location>
        <begin position="213"/>
        <end position="298"/>
    </location>
</feature>
<feature type="transmembrane region" description="Helical" evidence="2">
    <location>
        <begin position="141"/>
        <end position="159"/>
    </location>
</feature>
<feature type="transmembrane region" description="Helical" evidence="2">
    <location>
        <begin position="98"/>
        <end position="121"/>
    </location>
</feature>
<comment type="caution">
    <text evidence="4">The sequence shown here is derived from an EMBL/GenBank/DDBJ whole genome shotgun (WGS) entry which is preliminary data.</text>
</comment>
<organism evidence="4 5">
    <name type="scientific">Elasticomyces elasticus</name>
    <dbReference type="NCBI Taxonomy" id="574655"/>
    <lineage>
        <taxon>Eukaryota</taxon>
        <taxon>Fungi</taxon>
        <taxon>Dikarya</taxon>
        <taxon>Ascomycota</taxon>
        <taxon>Pezizomycotina</taxon>
        <taxon>Dothideomycetes</taxon>
        <taxon>Dothideomycetidae</taxon>
        <taxon>Mycosphaerellales</taxon>
        <taxon>Teratosphaeriaceae</taxon>
        <taxon>Elasticomyces</taxon>
    </lineage>
</organism>
<dbReference type="InterPro" id="IPR049326">
    <property type="entry name" value="Rhodopsin_dom_fungi"/>
</dbReference>
<dbReference type="PANTHER" id="PTHR38794:SF3">
    <property type="entry name" value="INTEGRAL MEMBRANE PROTEIN"/>
    <property type="match status" value="1"/>
</dbReference>
<name>A0AAN7W4R6_9PEZI</name>
<proteinExistence type="predicted"/>
<keyword evidence="2" id="KW-1133">Transmembrane helix</keyword>
<dbReference type="Pfam" id="PF20684">
    <property type="entry name" value="Fung_rhodopsin"/>
    <property type="match status" value="1"/>
</dbReference>
<evidence type="ECO:0000256" key="1">
    <source>
        <dbReference type="SAM" id="MobiDB-lite"/>
    </source>
</evidence>
<accession>A0AAN7W4R6</accession>